<dbReference type="HOGENOM" id="CLU_1439934_0_0_9"/>
<sequence length="188" mass="20480">MLQKHRRLGFALAITMVCIGLLSACDSQPRQQKSRSTGKKTSEKTASAQSASTTSAQNYYTNTLYQNIFLQFQGSVAESQLAKEVKQNLSVLNTDTFSVSKAKASASHQATITVTEKGKTDPVVTFIFKMVGDVPSDEDECTGIQYSSIAKAVLVNNQDGAPTYYKIQNGKKTKVHAIESLTASVKKW</sequence>
<feature type="signal peptide" evidence="2">
    <location>
        <begin position="1"/>
        <end position="24"/>
    </location>
</feature>
<evidence type="ECO:0000313" key="4">
    <source>
        <dbReference type="Proteomes" id="UP000004754"/>
    </source>
</evidence>
<evidence type="ECO:0000256" key="2">
    <source>
        <dbReference type="SAM" id="SignalP"/>
    </source>
</evidence>
<keyword evidence="2" id="KW-0732">Signal</keyword>
<comment type="caution">
    <text evidence="3">The sequence shown here is derived from an EMBL/GenBank/DDBJ whole genome shotgun (WGS) entry which is preliminary data.</text>
</comment>
<dbReference type="STRING" id="887929.HMP0721_0689"/>
<dbReference type="EMBL" id="AEQN01000011">
    <property type="protein sequence ID" value="EFV02266.1"/>
    <property type="molecule type" value="Genomic_DNA"/>
</dbReference>
<evidence type="ECO:0000313" key="3">
    <source>
        <dbReference type="EMBL" id="EFV02266.1"/>
    </source>
</evidence>
<dbReference type="AlphaFoldDB" id="E6MFA6"/>
<organism evidence="3 4">
    <name type="scientific">Pseudoramibacter alactolyticus ATCC 23263</name>
    <dbReference type="NCBI Taxonomy" id="887929"/>
    <lineage>
        <taxon>Bacteria</taxon>
        <taxon>Bacillati</taxon>
        <taxon>Bacillota</taxon>
        <taxon>Clostridia</taxon>
        <taxon>Eubacteriales</taxon>
        <taxon>Eubacteriaceae</taxon>
        <taxon>Pseudoramibacter</taxon>
    </lineage>
</organism>
<feature type="region of interest" description="Disordered" evidence="1">
    <location>
        <begin position="29"/>
        <end position="52"/>
    </location>
</feature>
<feature type="chain" id="PRO_5038681740" description="Lipoprotein" evidence="2">
    <location>
        <begin position="25"/>
        <end position="188"/>
    </location>
</feature>
<reference evidence="3 4" key="1">
    <citation type="submission" date="2010-12" db="EMBL/GenBank/DDBJ databases">
        <authorList>
            <person name="Muzny D."/>
            <person name="Qin X."/>
            <person name="Deng J."/>
            <person name="Jiang H."/>
            <person name="Liu Y."/>
            <person name="Qu J."/>
            <person name="Song X.-Z."/>
            <person name="Zhang L."/>
            <person name="Thornton R."/>
            <person name="Coyle M."/>
            <person name="Francisco L."/>
            <person name="Jackson L."/>
            <person name="Javaid M."/>
            <person name="Korchina V."/>
            <person name="Kovar C."/>
            <person name="Mata R."/>
            <person name="Mathew T."/>
            <person name="Ngo R."/>
            <person name="Nguyen L."/>
            <person name="Nguyen N."/>
            <person name="Okwuonu G."/>
            <person name="Ongeri F."/>
            <person name="Pham C."/>
            <person name="Simmons D."/>
            <person name="Wilczek-Boney K."/>
            <person name="Hale W."/>
            <person name="Jakkamsetti A."/>
            <person name="Pham P."/>
            <person name="Ruth R."/>
            <person name="San Lucas F."/>
            <person name="Warren J."/>
            <person name="Zhang J."/>
            <person name="Zhao Z."/>
            <person name="Zhou C."/>
            <person name="Zhu D."/>
            <person name="Lee S."/>
            <person name="Bess C."/>
            <person name="Blankenburg K."/>
            <person name="Forbes L."/>
            <person name="Fu Q."/>
            <person name="Gubbala S."/>
            <person name="Hirani K."/>
            <person name="Jayaseelan J.C."/>
            <person name="Lara F."/>
            <person name="Munidasa M."/>
            <person name="Palculict T."/>
            <person name="Patil S."/>
            <person name="Pu L.-L."/>
            <person name="Saada N."/>
            <person name="Tang L."/>
            <person name="Weissenberger G."/>
            <person name="Zhu Y."/>
            <person name="Hemphill L."/>
            <person name="Shang Y."/>
            <person name="Youmans B."/>
            <person name="Ayvaz T."/>
            <person name="Ross M."/>
            <person name="Santibanez J."/>
            <person name="Aqrawi P."/>
            <person name="Gross S."/>
            <person name="Joshi V."/>
            <person name="Fowler G."/>
            <person name="Nazareth L."/>
            <person name="Reid J."/>
            <person name="Worley K."/>
            <person name="Petrosino J."/>
            <person name="Highlander S."/>
            <person name="Gibbs R."/>
        </authorList>
    </citation>
    <scope>NUCLEOTIDE SEQUENCE [LARGE SCALE GENOMIC DNA]</scope>
    <source>
        <strain evidence="3 4">ATCC 23263</strain>
    </source>
</reference>
<protein>
    <recommendedName>
        <fullName evidence="5">Lipoprotein</fullName>
    </recommendedName>
</protein>
<name>E6MFA6_9FIRM</name>
<accession>E6MFA6</accession>
<evidence type="ECO:0000256" key="1">
    <source>
        <dbReference type="SAM" id="MobiDB-lite"/>
    </source>
</evidence>
<proteinExistence type="predicted"/>
<gene>
    <name evidence="3" type="ORF">HMP0721_0689</name>
</gene>
<dbReference type="PROSITE" id="PS51257">
    <property type="entry name" value="PROKAR_LIPOPROTEIN"/>
    <property type="match status" value="1"/>
</dbReference>
<dbReference type="Proteomes" id="UP000004754">
    <property type="component" value="Unassembled WGS sequence"/>
</dbReference>
<evidence type="ECO:0008006" key="5">
    <source>
        <dbReference type="Google" id="ProtNLM"/>
    </source>
</evidence>
<dbReference type="RefSeq" id="WP_006598111.1">
    <property type="nucleotide sequence ID" value="NZ_GL622359.1"/>
</dbReference>
<keyword evidence="4" id="KW-1185">Reference proteome</keyword>